<dbReference type="AlphaFoldDB" id="A0A0F9E8P7"/>
<organism evidence="1">
    <name type="scientific">marine sediment metagenome</name>
    <dbReference type="NCBI Taxonomy" id="412755"/>
    <lineage>
        <taxon>unclassified sequences</taxon>
        <taxon>metagenomes</taxon>
        <taxon>ecological metagenomes</taxon>
    </lineage>
</organism>
<sequence>MPDTVEVTMKLDPEVIKHKIAAAVVKLGVEDALREGISSWALTRWIEQAARTRTMEIVADCLEPVLQPIIEKVLKEKMTEEWINRAVEEFIEAKLNR</sequence>
<comment type="caution">
    <text evidence="1">The sequence shown here is derived from an EMBL/GenBank/DDBJ whole genome shotgun (WGS) entry which is preliminary data.</text>
</comment>
<evidence type="ECO:0000313" key="1">
    <source>
        <dbReference type="EMBL" id="KKL20448.1"/>
    </source>
</evidence>
<gene>
    <name evidence="1" type="ORF">LCGC14_2455340</name>
</gene>
<accession>A0A0F9E8P7</accession>
<dbReference type="EMBL" id="LAZR01038095">
    <property type="protein sequence ID" value="KKL20448.1"/>
    <property type="molecule type" value="Genomic_DNA"/>
</dbReference>
<reference evidence="1" key="1">
    <citation type="journal article" date="2015" name="Nature">
        <title>Complex archaea that bridge the gap between prokaryotes and eukaryotes.</title>
        <authorList>
            <person name="Spang A."/>
            <person name="Saw J.H."/>
            <person name="Jorgensen S.L."/>
            <person name="Zaremba-Niedzwiedzka K."/>
            <person name="Martijn J."/>
            <person name="Lind A.E."/>
            <person name="van Eijk R."/>
            <person name="Schleper C."/>
            <person name="Guy L."/>
            <person name="Ettema T.J."/>
        </authorList>
    </citation>
    <scope>NUCLEOTIDE SEQUENCE</scope>
</reference>
<proteinExistence type="predicted"/>
<name>A0A0F9E8P7_9ZZZZ</name>
<protein>
    <submittedName>
        <fullName evidence="1">Uncharacterized protein</fullName>
    </submittedName>
</protein>